<keyword evidence="3" id="KW-0677">Repeat</keyword>
<evidence type="ECO:0000256" key="3">
    <source>
        <dbReference type="ARBA" id="ARBA00022737"/>
    </source>
</evidence>
<dbReference type="InterPro" id="IPR003598">
    <property type="entry name" value="Ig_sub2"/>
</dbReference>
<dbReference type="InterPro" id="IPR013783">
    <property type="entry name" value="Ig-like_fold"/>
</dbReference>
<feature type="domain" description="Ig-like" evidence="10">
    <location>
        <begin position="6"/>
        <end position="115"/>
    </location>
</feature>
<dbReference type="SMART" id="SM00408">
    <property type="entry name" value="IGc2"/>
    <property type="match status" value="1"/>
</dbReference>
<dbReference type="Proteomes" id="UP000015101">
    <property type="component" value="Unassembled WGS sequence"/>
</dbReference>
<dbReference type="RefSeq" id="XP_009016999.1">
    <property type="nucleotide sequence ID" value="XM_009018751.1"/>
</dbReference>
<dbReference type="GO" id="GO:0005912">
    <property type="term" value="C:adherens junction"/>
    <property type="evidence" value="ECO:0000318"/>
    <property type="project" value="GO_Central"/>
</dbReference>
<reference evidence="11 13" key="2">
    <citation type="journal article" date="2013" name="Nature">
        <title>Insights into bilaterian evolution from three spiralian genomes.</title>
        <authorList>
            <person name="Simakov O."/>
            <person name="Marletaz F."/>
            <person name="Cho S.J."/>
            <person name="Edsinger-Gonzales E."/>
            <person name="Havlak P."/>
            <person name="Hellsten U."/>
            <person name="Kuo D.H."/>
            <person name="Larsson T."/>
            <person name="Lv J."/>
            <person name="Arendt D."/>
            <person name="Savage R."/>
            <person name="Osoegawa K."/>
            <person name="de Jong P."/>
            <person name="Grimwood J."/>
            <person name="Chapman J.A."/>
            <person name="Shapiro H."/>
            <person name="Aerts A."/>
            <person name="Otillar R.P."/>
            <person name="Terry A.Y."/>
            <person name="Boore J.L."/>
            <person name="Grigoriev I.V."/>
            <person name="Lindberg D.R."/>
            <person name="Seaver E.C."/>
            <person name="Weisblat D.A."/>
            <person name="Putnam N.H."/>
            <person name="Rokhsar D.S."/>
        </authorList>
    </citation>
    <scope>NUCLEOTIDE SEQUENCE</scope>
</reference>
<dbReference type="PROSITE" id="PS50835">
    <property type="entry name" value="IG_LIKE"/>
    <property type="match status" value="1"/>
</dbReference>
<dbReference type="PANTHER" id="PTHR23277:SF108">
    <property type="entry name" value="FASCICLIN-3"/>
    <property type="match status" value="1"/>
</dbReference>
<dbReference type="EnsemblMetazoa" id="HelroT191579">
    <property type="protein sequence ID" value="HelroP191579"/>
    <property type="gene ID" value="HelroG191579"/>
</dbReference>
<keyword evidence="6" id="KW-0325">Glycoprotein</keyword>
<comment type="subcellular location">
    <subcellularLocation>
        <location evidence="1">Membrane</location>
    </subcellularLocation>
</comment>
<dbReference type="SUPFAM" id="SSF48726">
    <property type="entry name" value="Immunoglobulin"/>
    <property type="match status" value="1"/>
</dbReference>
<evidence type="ECO:0000256" key="5">
    <source>
        <dbReference type="ARBA" id="ARBA00023157"/>
    </source>
</evidence>
<dbReference type="InterPro" id="IPR051427">
    <property type="entry name" value="Nectin/Nectin-like"/>
</dbReference>
<dbReference type="KEGG" id="hro:HELRODRAFT_191579"/>
<dbReference type="InterPro" id="IPR007110">
    <property type="entry name" value="Ig-like_dom"/>
</dbReference>
<gene>
    <name evidence="12" type="primary">20211983</name>
    <name evidence="11" type="ORF">HELRODRAFT_191579</name>
</gene>
<feature type="chain" id="PRO_5010980922" description="Ig-like domain-containing protein" evidence="9">
    <location>
        <begin position="23"/>
        <end position="541"/>
    </location>
</feature>
<sequence>MNGKLPTSAFMLVTSLAYVIFAQVDDSITYELADVGDDLTLKCALQLANNDQINWNNPKGKLIIANDKFVFGTNSSNPSAGSNNYNTMTITDLSLQDAGRYTCQASSDKSLKTIVVVVFDTVKVWVDPTQGLKVGDPMRINCTVTYSIEKLSTLAQRLTFVISVGNQQLTTMESSSPDTTASGTVNKWISYNTTATNEMKTNNITCLLQTDDNSYSQAGFGRANIPFAPTVSDIQVLNMQRSYQAKDVVQCSIISNPPSTVTWILNGTGLTNCIGSTSNNPGTISSGPGYSTLSFNCLGTQTWICTGRYQNTDGIMVNVNKTFTFSELNNSLVLDSNNNTVVPSGAVNNGKPSIIGKNEGVLSYAGTPHCYISINYLLQYYDDKKFLVDAVGIGVGVGVGVGVPLLIGLILLICCLSKRKSEAKDAKKKPPLKEQQKQPTKTQQQPQQPNPYKPKNATVSLQANPAFHAPPVLTQQMNPNGQPVTVGAPGFPDIGVKHLGGSGSIPQLNESYDNQAYQNTVSANNVKIDFGKAALGGVTNI</sequence>
<evidence type="ECO:0000259" key="10">
    <source>
        <dbReference type="PROSITE" id="PS50835"/>
    </source>
</evidence>
<keyword evidence="5" id="KW-1015">Disulfide bond</keyword>
<organism evidence="12 13">
    <name type="scientific">Helobdella robusta</name>
    <name type="common">Californian leech</name>
    <dbReference type="NCBI Taxonomy" id="6412"/>
    <lineage>
        <taxon>Eukaryota</taxon>
        <taxon>Metazoa</taxon>
        <taxon>Spiralia</taxon>
        <taxon>Lophotrochozoa</taxon>
        <taxon>Annelida</taxon>
        <taxon>Clitellata</taxon>
        <taxon>Hirudinea</taxon>
        <taxon>Rhynchobdellida</taxon>
        <taxon>Glossiphoniidae</taxon>
        <taxon>Helobdella</taxon>
    </lineage>
</organism>
<keyword evidence="2 9" id="KW-0732">Signal</keyword>
<keyword evidence="4 8" id="KW-0472">Membrane</keyword>
<feature type="compositionally biased region" description="Low complexity" evidence="7">
    <location>
        <begin position="437"/>
        <end position="447"/>
    </location>
</feature>
<dbReference type="GO" id="GO:0098631">
    <property type="term" value="F:cell adhesion mediator activity"/>
    <property type="evidence" value="ECO:0000318"/>
    <property type="project" value="GO_Central"/>
</dbReference>
<dbReference type="GeneID" id="20211983"/>
<dbReference type="GO" id="GO:0007156">
    <property type="term" value="P:homophilic cell adhesion via plasma membrane adhesion molecules"/>
    <property type="evidence" value="ECO:0000318"/>
    <property type="project" value="GO_Central"/>
</dbReference>
<dbReference type="AlphaFoldDB" id="T1FT36"/>
<dbReference type="EMBL" id="AMQM01004032">
    <property type="status" value="NOT_ANNOTATED_CDS"/>
    <property type="molecule type" value="Genomic_DNA"/>
</dbReference>
<dbReference type="Pfam" id="PF13927">
    <property type="entry name" value="Ig_3"/>
    <property type="match status" value="1"/>
</dbReference>
<dbReference type="PANTHER" id="PTHR23277">
    <property type="entry name" value="NECTIN-RELATED"/>
    <property type="match status" value="1"/>
</dbReference>
<evidence type="ECO:0000256" key="4">
    <source>
        <dbReference type="ARBA" id="ARBA00023136"/>
    </source>
</evidence>
<keyword evidence="8" id="KW-0812">Transmembrane</keyword>
<name>T1FT36_HELRO</name>
<dbReference type="GO" id="GO:0005886">
    <property type="term" value="C:plasma membrane"/>
    <property type="evidence" value="ECO:0000318"/>
    <property type="project" value="GO_Central"/>
</dbReference>
<feature type="region of interest" description="Disordered" evidence="7">
    <location>
        <begin position="424"/>
        <end position="457"/>
    </location>
</feature>
<evidence type="ECO:0000256" key="1">
    <source>
        <dbReference type="ARBA" id="ARBA00004370"/>
    </source>
</evidence>
<dbReference type="HOGENOM" id="CLU_503706_0_0_1"/>
<keyword evidence="8" id="KW-1133">Transmembrane helix</keyword>
<proteinExistence type="predicted"/>
<evidence type="ECO:0000313" key="11">
    <source>
        <dbReference type="EMBL" id="ESO05066.1"/>
    </source>
</evidence>
<evidence type="ECO:0000256" key="2">
    <source>
        <dbReference type="ARBA" id="ARBA00022729"/>
    </source>
</evidence>
<feature type="signal peptide" evidence="9">
    <location>
        <begin position="1"/>
        <end position="22"/>
    </location>
</feature>
<dbReference type="EMBL" id="KB096411">
    <property type="protein sequence ID" value="ESO05066.1"/>
    <property type="molecule type" value="Genomic_DNA"/>
</dbReference>
<dbReference type="InParanoid" id="T1FT36"/>
<evidence type="ECO:0000256" key="8">
    <source>
        <dbReference type="SAM" id="Phobius"/>
    </source>
</evidence>
<keyword evidence="13" id="KW-1185">Reference proteome</keyword>
<dbReference type="Gene3D" id="2.60.40.10">
    <property type="entry name" value="Immunoglobulins"/>
    <property type="match status" value="1"/>
</dbReference>
<accession>T1FT36</accession>
<dbReference type="CTD" id="20211983"/>
<evidence type="ECO:0000256" key="9">
    <source>
        <dbReference type="SAM" id="SignalP"/>
    </source>
</evidence>
<reference evidence="13" key="1">
    <citation type="submission" date="2012-12" db="EMBL/GenBank/DDBJ databases">
        <authorList>
            <person name="Hellsten U."/>
            <person name="Grimwood J."/>
            <person name="Chapman J.A."/>
            <person name="Shapiro H."/>
            <person name="Aerts A."/>
            <person name="Otillar R.P."/>
            <person name="Terry A.Y."/>
            <person name="Boore J.L."/>
            <person name="Simakov O."/>
            <person name="Marletaz F."/>
            <person name="Cho S.-J."/>
            <person name="Edsinger-Gonzales E."/>
            <person name="Havlak P."/>
            <person name="Kuo D.-H."/>
            <person name="Larsson T."/>
            <person name="Lv J."/>
            <person name="Arendt D."/>
            <person name="Savage R."/>
            <person name="Osoegawa K."/>
            <person name="de Jong P."/>
            <person name="Lindberg D.R."/>
            <person name="Seaver E.C."/>
            <person name="Weisblat D.A."/>
            <person name="Putnam N.H."/>
            <person name="Grigoriev I.V."/>
            <person name="Rokhsar D.S."/>
        </authorList>
    </citation>
    <scope>NUCLEOTIDE SEQUENCE</scope>
</reference>
<evidence type="ECO:0000256" key="6">
    <source>
        <dbReference type="ARBA" id="ARBA00023180"/>
    </source>
</evidence>
<dbReference type="InterPro" id="IPR003599">
    <property type="entry name" value="Ig_sub"/>
</dbReference>
<protein>
    <recommendedName>
        <fullName evidence="10">Ig-like domain-containing protein</fullName>
    </recommendedName>
</protein>
<evidence type="ECO:0000256" key="7">
    <source>
        <dbReference type="SAM" id="MobiDB-lite"/>
    </source>
</evidence>
<evidence type="ECO:0000313" key="12">
    <source>
        <dbReference type="EnsemblMetazoa" id="HelroP191579"/>
    </source>
</evidence>
<reference evidence="12" key="3">
    <citation type="submission" date="2015-06" db="UniProtKB">
        <authorList>
            <consortium name="EnsemblMetazoa"/>
        </authorList>
    </citation>
    <scope>IDENTIFICATION</scope>
</reference>
<dbReference type="SMART" id="SM00409">
    <property type="entry name" value="IG"/>
    <property type="match status" value="1"/>
</dbReference>
<evidence type="ECO:0000313" key="13">
    <source>
        <dbReference type="Proteomes" id="UP000015101"/>
    </source>
</evidence>
<dbReference type="GO" id="GO:0007157">
    <property type="term" value="P:heterophilic cell-cell adhesion via plasma membrane cell adhesion molecules"/>
    <property type="evidence" value="ECO:0000318"/>
    <property type="project" value="GO_Central"/>
</dbReference>
<dbReference type="InterPro" id="IPR036179">
    <property type="entry name" value="Ig-like_dom_sf"/>
</dbReference>
<feature type="transmembrane region" description="Helical" evidence="8">
    <location>
        <begin position="390"/>
        <end position="414"/>
    </location>
</feature>